<dbReference type="InterPro" id="IPR053746">
    <property type="entry name" value="Viral_HT_Connector_Assembly"/>
</dbReference>
<reference evidence="1" key="1">
    <citation type="journal article" date="2021" name="Proc. Natl. Acad. Sci. U.S.A.">
        <title>A Catalog of Tens of Thousands of Viruses from Human Metagenomes Reveals Hidden Associations with Chronic Diseases.</title>
        <authorList>
            <person name="Tisza M.J."/>
            <person name="Buck C.B."/>
        </authorList>
    </citation>
    <scope>NUCLEOTIDE SEQUENCE</scope>
    <source>
        <strain evidence="1">CtN5F10</strain>
    </source>
</reference>
<protein>
    <submittedName>
        <fullName evidence="1">Head to tail adaptor</fullName>
    </submittedName>
</protein>
<evidence type="ECO:0000313" key="1">
    <source>
        <dbReference type="EMBL" id="DAF92988.1"/>
    </source>
</evidence>
<proteinExistence type="predicted"/>
<dbReference type="Gene3D" id="1.10.246.150">
    <property type="match status" value="1"/>
</dbReference>
<dbReference type="EMBL" id="BK016078">
    <property type="protein sequence ID" value="DAF92988.1"/>
    <property type="molecule type" value="Genomic_DNA"/>
</dbReference>
<sequence length="183" mass="19929">MIMTVTELKQYVTTDISNKVLEARLQALELLVRGYTNNNFQKRAFRTVAVAVADGNQLLVPGAAPFKAGDTLEITESELNSGLVTVSAVSDGSITVMEELFDESGVVITKVVYPADVKQGVARMLQWQLDNGDKVGVQSETISRHSVTYFNMDGDNSSMGFPKSLLGFLKPYKKARFGQGVSV</sequence>
<name>A0A8S5UEX4_9CAUD</name>
<accession>A0A8S5UEX4</accession>
<organism evidence="1">
    <name type="scientific">Siphoviridae sp. ctN5F10</name>
    <dbReference type="NCBI Taxonomy" id="2825465"/>
    <lineage>
        <taxon>Viruses</taxon>
        <taxon>Duplodnaviria</taxon>
        <taxon>Heunggongvirae</taxon>
        <taxon>Uroviricota</taxon>
        <taxon>Caudoviricetes</taxon>
    </lineage>
</organism>